<keyword evidence="2" id="KW-1185">Reference proteome</keyword>
<evidence type="ECO:0000313" key="1">
    <source>
        <dbReference type="EMBL" id="TVU05037.1"/>
    </source>
</evidence>
<proteinExistence type="predicted"/>
<comment type="caution">
    <text evidence="1">The sequence shown here is derived from an EMBL/GenBank/DDBJ whole genome shotgun (WGS) entry which is preliminary data.</text>
</comment>
<accession>A0A5J9T1E8</accession>
<organism evidence="1 2">
    <name type="scientific">Eragrostis curvula</name>
    <name type="common">weeping love grass</name>
    <dbReference type="NCBI Taxonomy" id="38414"/>
    <lineage>
        <taxon>Eukaryota</taxon>
        <taxon>Viridiplantae</taxon>
        <taxon>Streptophyta</taxon>
        <taxon>Embryophyta</taxon>
        <taxon>Tracheophyta</taxon>
        <taxon>Spermatophyta</taxon>
        <taxon>Magnoliopsida</taxon>
        <taxon>Liliopsida</taxon>
        <taxon>Poales</taxon>
        <taxon>Poaceae</taxon>
        <taxon>PACMAD clade</taxon>
        <taxon>Chloridoideae</taxon>
        <taxon>Eragrostideae</taxon>
        <taxon>Eragrostidinae</taxon>
        <taxon>Eragrostis</taxon>
    </lineage>
</organism>
<protein>
    <submittedName>
        <fullName evidence="1">Uncharacterized protein</fullName>
    </submittedName>
</protein>
<dbReference type="Gramene" id="TVU05037">
    <property type="protein sequence ID" value="TVU05037"/>
    <property type="gene ID" value="EJB05_48185"/>
</dbReference>
<gene>
    <name evidence="1" type="ORF">EJB05_48185</name>
</gene>
<dbReference type="EMBL" id="RWGY01000051">
    <property type="protein sequence ID" value="TVU05037.1"/>
    <property type="molecule type" value="Genomic_DNA"/>
</dbReference>
<dbReference type="Proteomes" id="UP000324897">
    <property type="component" value="Unassembled WGS sequence"/>
</dbReference>
<evidence type="ECO:0000313" key="2">
    <source>
        <dbReference type="Proteomes" id="UP000324897"/>
    </source>
</evidence>
<dbReference type="AlphaFoldDB" id="A0A5J9T1E8"/>
<sequence length="176" mass="19494">MLLEHRRWTSSPPPNRHRVAIVRLLAVRLASSSTMSNAQELKCALVDAPRRPADVQVFLTGASRYVARQGPSPPCHGGHGALPPGGGCTERQELAIRRVDLSSELPNTYGFLIPHVYSPAAPFNYWSSFIPHSKHLIQSYSGWRSQQLIEAILAKLEQIGNANGLQNYNFKPLLSF</sequence>
<reference evidence="1 2" key="1">
    <citation type="journal article" date="2019" name="Sci. Rep.">
        <title>A high-quality genome of Eragrostis curvula grass provides insights into Poaceae evolution and supports new strategies to enhance forage quality.</title>
        <authorList>
            <person name="Carballo J."/>
            <person name="Santos B.A.C.M."/>
            <person name="Zappacosta D."/>
            <person name="Garbus I."/>
            <person name="Selva J.P."/>
            <person name="Gallo C.A."/>
            <person name="Diaz A."/>
            <person name="Albertini E."/>
            <person name="Caccamo M."/>
            <person name="Echenique V."/>
        </authorList>
    </citation>
    <scope>NUCLEOTIDE SEQUENCE [LARGE SCALE GENOMIC DNA]</scope>
    <source>
        <strain evidence="2">cv. Victoria</strain>
        <tissue evidence="1">Leaf</tissue>
    </source>
</reference>
<name>A0A5J9T1E8_9POAL</name>